<evidence type="ECO:0000313" key="1">
    <source>
        <dbReference type="EMBL" id="OQD88942.1"/>
    </source>
</evidence>
<evidence type="ECO:0000313" key="2">
    <source>
        <dbReference type="Proteomes" id="UP000191672"/>
    </source>
</evidence>
<name>A0A1V6QIX4_9EURO</name>
<comment type="caution">
    <text evidence="1">The sequence shown here is derived from an EMBL/GenBank/DDBJ whole genome shotgun (WGS) entry which is preliminary data.</text>
</comment>
<keyword evidence="2" id="KW-1185">Reference proteome</keyword>
<reference evidence="2" key="1">
    <citation type="journal article" date="2017" name="Nat. Microbiol.">
        <title>Global analysis of biosynthetic gene clusters reveals vast potential of secondary metabolite production in Penicillium species.</title>
        <authorList>
            <person name="Nielsen J.C."/>
            <person name="Grijseels S."/>
            <person name="Prigent S."/>
            <person name="Ji B."/>
            <person name="Dainat J."/>
            <person name="Nielsen K.F."/>
            <person name="Frisvad J.C."/>
            <person name="Workman M."/>
            <person name="Nielsen J."/>
        </authorList>
    </citation>
    <scope>NUCLEOTIDE SEQUENCE [LARGE SCALE GENOMIC DNA]</scope>
    <source>
        <strain evidence="2">IBT 31811</strain>
    </source>
</reference>
<sequence>MAEYKYGQEAKGRLYRKWMETSREPGCPVAISTLVLHYKSRHPEYRVNCTPSKLMAAWNPLLAPLGLLIEHPNVINAESKYRDIEIMNRCGSPVNWCGRTGPGVIFIDNVYRSHNSSHIPHMSDFTKVAYEMDFPLSTLKHVFINGIINEDTVPCVRYEIYRSITPYEYPSKEPLIWHLGTAEFDTLLGTGIGKMAAAFILCAYGRGKKRIIRIVTFHTEDFWNLNMRFDIAGV</sequence>
<proteinExistence type="predicted"/>
<organism evidence="1 2">
    <name type="scientific">Penicillium antarcticum</name>
    <dbReference type="NCBI Taxonomy" id="416450"/>
    <lineage>
        <taxon>Eukaryota</taxon>
        <taxon>Fungi</taxon>
        <taxon>Dikarya</taxon>
        <taxon>Ascomycota</taxon>
        <taxon>Pezizomycotina</taxon>
        <taxon>Eurotiomycetes</taxon>
        <taxon>Eurotiomycetidae</taxon>
        <taxon>Eurotiales</taxon>
        <taxon>Aspergillaceae</taxon>
        <taxon>Penicillium</taxon>
    </lineage>
</organism>
<gene>
    <name evidence="1" type="ORF">PENANT_c003G02111</name>
</gene>
<accession>A0A1V6QIX4</accession>
<protein>
    <submittedName>
        <fullName evidence="1">Uncharacterized protein</fullName>
    </submittedName>
</protein>
<dbReference type="EMBL" id="MDYN01000003">
    <property type="protein sequence ID" value="OQD88942.1"/>
    <property type="molecule type" value="Genomic_DNA"/>
</dbReference>
<dbReference type="Proteomes" id="UP000191672">
    <property type="component" value="Unassembled WGS sequence"/>
</dbReference>
<dbReference type="AlphaFoldDB" id="A0A1V6QIX4"/>